<dbReference type="InterPro" id="IPR036366">
    <property type="entry name" value="PGBDSf"/>
</dbReference>
<dbReference type="Gene3D" id="1.10.101.10">
    <property type="entry name" value="PGBD-like superfamily/PGBD"/>
    <property type="match status" value="1"/>
</dbReference>
<keyword evidence="3" id="KW-1185">Reference proteome</keyword>
<sequence length="88" mass="9126">MTDLRQLFRAMGTALAGVVAADTTAAPPADPLLVHRMLTDLGLGGDGDTALRAFQASAGLTVDGFAGPDTTHALVTALRDRRHWDLAA</sequence>
<evidence type="ECO:0000313" key="2">
    <source>
        <dbReference type="EMBL" id="MBG6137605.1"/>
    </source>
</evidence>
<comment type="caution">
    <text evidence="2">The sequence shown here is derived from an EMBL/GenBank/DDBJ whole genome shotgun (WGS) entry which is preliminary data.</text>
</comment>
<dbReference type="AlphaFoldDB" id="A0A8J7GHH3"/>
<evidence type="ECO:0000259" key="1">
    <source>
        <dbReference type="Pfam" id="PF01471"/>
    </source>
</evidence>
<proteinExistence type="predicted"/>
<name>A0A8J7GHH3_9ACTN</name>
<reference evidence="2" key="1">
    <citation type="submission" date="2020-11" db="EMBL/GenBank/DDBJ databases">
        <title>Sequencing the genomes of 1000 actinobacteria strains.</title>
        <authorList>
            <person name="Klenk H.-P."/>
        </authorList>
    </citation>
    <scope>NUCLEOTIDE SEQUENCE</scope>
    <source>
        <strain evidence="2">DSM 45356</strain>
    </source>
</reference>
<accession>A0A8J7GHH3</accession>
<dbReference type="Proteomes" id="UP000622552">
    <property type="component" value="Unassembled WGS sequence"/>
</dbReference>
<protein>
    <submittedName>
        <fullName evidence="2">Murein L,D-transpeptidase YcbB/YkuD</fullName>
    </submittedName>
</protein>
<dbReference type="SUPFAM" id="SSF47090">
    <property type="entry name" value="PGBD-like"/>
    <property type="match status" value="1"/>
</dbReference>
<dbReference type="Pfam" id="PF01471">
    <property type="entry name" value="PG_binding_1"/>
    <property type="match status" value="1"/>
</dbReference>
<dbReference type="InterPro" id="IPR002477">
    <property type="entry name" value="Peptidoglycan-bd-like"/>
</dbReference>
<dbReference type="EMBL" id="JADOUF010000001">
    <property type="protein sequence ID" value="MBG6137605.1"/>
    <property type="molecule type" value="Genomic_DNA"/>
</dbReference>
<evidence type="ECO:0000313" key="3">
    <source>
        <dbReference type="Proteomes" id="UP000622552"/>
    </source>
</evidence>
<gene>
    <name evidence="2" type="ORF">IW245_003799</name>
</gene>
<organism evidence="2 3">
    <name type="scientific">Longispora fulva</name>
    <dbReference type="NCBI Taxonomy" id="619741"/>
    <lineage>
        <taxon>Bacteria</taxon>
        <taxon>Bacillati</taxon>
        <taxon>Actinomycetota</taxon>
        <taxon>Actinomycetes</taxon>
        <taxon>Micromonosporales</taxon>
        <taxon>Micromonosporaceae</taxon>
        <taxon>Longispora</taxon>
    </lineage>
</organism>
<feature type="domain" description="Peptidoglycan binding-like" evidence="1">
    <location>
        <begin position="49"/>
        <end position="74"/>
    </location>
</feature>
<dbReference type="RefSeq" id="WP_197004454.1">
    <property type="nucleotide sequence ID" value="NZ_BONS01000020.1"/>
</dbReference>
<dbReference type="InterPro" id="IPR036365">
    <property type="entry name" value="PGBD-like_sf"/>
</dbReference>